<dbReference type="InterPro" id="IPR050229">
    <property type="entry name" value="GlpE_sulfurtransferase"/>
</dbReference>
<dbReference type="EMBL" id="FNEM01000002">
    <property type="protein sequence ID" value="SDI53118.1"/>
    <property type="molecule type" value="Genomic_DNA"/>
</dbReference>
<proteinExistence type="predicted"/>
<dbReference type="PANTHER" id="PTHR43031:SF1">
    <property type="entry name" value="PYRIDINE NUCLEOTIDE-DISULPHIDE OXIDOREDUCTASE"/>
    <property type="match status" value="1"/>
</dbReference>
<dbReference type="FunFam" id="3.40.250.10:FF:000049">
    <property type="entry name" value="Phage shock protein E"/>
    <property type="match status" value="1"/>
</dbReference>
<sequence>MLRPLIALILILTSWTSFGSERAELAWQQIRQQQAVIIDVRSPGEFAEGRLKGAINIPHDIIADEMSHLSLAKDQPIVVYCRSGRRSGIAEIILEKQGYTKVINGGGLNEMLEAER</sequence>
<protein>
    <submittedName>
        <fullName evidence="2">Phage shock protein E</fullName>
    </submittedName>
</protein>
<dbReference type="CDD" id="cd00158">
    <property type="entry name" value="RHOD"/>
    <property type="match status" value="1"/>
</dbReference>
<name>A0A1G8LBL7_9GAMM</name>
<accession>A0A1G8LBL7</accession>
<evidence type="ECO:0000259" key="1">
    <source>
        <dbReference type="PROSITE" id="PS50206"/>
    </source>
</evidence>
<keyword evidence="3" id="KW-1185">Reference proteome</keyword>
<evidence type="ECO:0000313" key="3">
    <source>
        <dbReference type="Proteomes" id="UP000199527"/>
    </source>
</evidence>
<dbReference type="InterPro" id="IPR036873">
    <property type="entry name" value="Rhodanese-like_dom_sf"/>
</dbReference>
<gene>
    <name evidence="2" type="ORF">SAMN04488540_10216</name>
</gene>
<feature type="domain" description="Rhodanese" evidence="1">
    <location>
        <begin position="31"/>
        <end position="116"/>
    </location>
</feature>
<dbReference type="Proteomes" id="UP000199527">
    <property type="component" value="Unassembled WGS sequence"/>
</dbReference>
<evidence type="ECO:0000313" key="2">
    <source>
        <dbReference type="EMBL" id="SDI53118.1"/>
    </source>
</evidence>
<dbReference type="SUPFAM" id="SSF52821">
    <property type="entry name" value="Rhodanese/Cell cycle control phosphatase"/>
    <property type="match status" value="1"/>
</dbReference>
<dbReference type="AlphaFoldDB" id="A0A1G8LBL7"/>
<dbReference type="Gene3D" id="3.40.250.10">
    <property type="entry name" value="Rhodanese-like domain"/>
    <property type="match status" value="1"/>
</dbReference>
<dbReference type="SMART" id="SM00450">
    <property type="entry name" value="RHOD"/>
    <property type="match status" value="1"/>
</dbReference>
<organism evidence="2 3">
    <name type="scientific">Ferrimonas sediminum</name>
    <dbReference type="NCBI Taxonomy" id="718193"/>
    <lineage>
        <taxon>Bacteria</taxon>
        <taxon>Pseudomonadati</taxon>
        <taxon>Pseudomonadota</taxon>
        <taxon>Gammaproteobacteria</taxon>
        <taxon>Alteromonadales</taxon>
        <taxon>Ferrimonadaceae</taxon>
        <taxon>Ferrimonas</taxon>
    </lineage>
</organism>
<reference evidence="3" key="1">
    <citation type="submission" date="2016-10" db="EMBL/GenBank/DDBJ databases">
        <authorList>
            <person name="Varghese N."/>
            <person name="Submissions S."/>
        </authorList>
    </citation>
    <scope>NUCLEOTIDE SEQUENCE [LARGE SCALE GENOMIC DNA]</scope>
    <source>
        <strain evidence="3">DSM 23317</strain>
    </source>
</reference>
<dbReference type="InterPro" id="IPR001763">
    <property type="entry name" value="Rhodanese-like_dom"/>
</dbReference>
<dbReference type="OrthoDB" id="9814704at2"/>
<dbReference type="PANTHER" id="PTHR43031">
    <property type="entry name" value="FAD-DEPENDENT OXIDOREDUCTASE"/>
    <property type="match status" value="1"/>
</dbReference>
<dbReference type="RefSeq" id="WP_090361440.1">
    <property type="nucleotide sequence ID" value="NZ_FNEM01000002.1"/>
</dbReference>
<dbReference type="Pfam" id="PF00581">
    <property type="entry name" value="Rhodanese"/>
    <property type="match status" value="1"/>
</dbReference>
<dbReference type="PROSITE" id="PS50206">
    <property type="entry name" value="RHODANESE_3"/>
    <property type="match status" value="1"/>
</dbReference>